<dbReference type="EMBL" id="BTSX01000002">
    <property type="protein sequence ID" value="GMS82887.1"/>
    <property type="molecule type" value="Genomic_DNA"/>
</dbReference>
<accession>A0AAV5SHP8</accession>
<comment type="caution">
    <text evidence="1">The sequence shown here is derived from an EMBL/GenBank/DDBJ whole genome shotgun (WGS) entry which is preliminary data.</text>
</comment>
<dbReference type="AlphaFoldDB" id="A0AAV5SHP8"/>
<evidence type="ECO:0000313" key="2">
    <source>
        <dbReference type="Proteomes" id="UP001432027"/>
    </source>
</evidence>
<organism evidence="1 2">
    <name type="scientific">Pristionchus entomophagus</name>
    <dbReference type="NCBI Taxonomy" id="358040"/>
    <lineage>
        <taxon>Eukaryota</taxon>
        <taxon>Metazoa</taxon>
        <taxon>Ecdysozoa</taxon>
        <taxon>Nematoda</taxon>
        <taxon>Chromadorea</taxon>
        <taxon>Rhabditida</taxon>
        <taxon>Rhabditina</taxon>
        <taxon>Diplogasteromorpha</taxon>
        <taxon>Diplogasteroidea</taxon>
        <taxon>Neodiplogasteridae</taxon>
        <taxon>Pristionchus</taxon>
    </lineage>
</organism>
<sequence>QVALEWAHPLISLNRVTRRGGWRLAHPPYSADGSGRRSIGRLPYSSRGRIRYGDRWTMRRMRRRQLVYEVSPRSTVCHAAAPTANSMELDTVPAADAAYRRGLIGYDRG</sequence>
<proteinExistence type="predicted"/>
<name>A0AAV5SHP8_9BILA</name>
<keyword evidence="2" id="KW-1185">Reference proteome</keyword>
<dbReference type="Proteomes" id="UP001432027">
    <property type="component" value="Unassembled WGS sequence"/>
</dbReference>
<feature type="non-terminal residue" evidence="1">
    <location>
        <position position="1"/>
    </location>
</feature>
<gene>
    <name evidence="1" type="ORF">PENTCL1PPCAC_5062</name>
</gene>
<evidence type="ECO:0000313" key="1">
    <source>
        <dbReference type="EMBL" id="GMS82887.1"/>
    </source>
</evidence>
<reference evidence="1" key="1">
    <citation type="submission" date="2023-10" db="EMBL/GenBank/DDBJ databases">
        <title>Genome assembly of Pristionchus species.</title>
        <authorList>
            <person name="Yoshida K."/>
            <person name="Sommer R.J."/>
        </authorList>
    </citation>
    <scope>NUCLEOTIDE SEQUENCE</scope>
    <source>
        <strain evidence="1">RS0144</strain>
    </source>
</reference>
<protein>
    <submittedName>
        <fullName evidence="1">Uncharacterized protein</fullName>
    </submittedName>
</protein>